<dbReference type="Gene3D" id="3.90.960.10">
    <property type="entry name" value="YbaK/aminoacyl-tRNA synthetase-associated domain"/>
    <property type="match status" value="1"/>
</dbReference>
<dbReference type="CDD" id="cd04335">
    <property type="entry name" value="PrdX_deacylase"/>
    <property type="match status" value="1"/>
</dbReference>
<evidence type="ECO:0000313" key="3">
    <source>
        <dbReference type="EMBL" id="GIN96894.1"/>
    </source>
</evidence>
<evidence type="ECO:0000256" key="1">
    <source>
        <dbReference type="ARBA" id="ARBA00010201"/>
    </source>
</evidence>
<dbReference type="Proteomes" id="UP000680670">
    <property type="component" value="Unassembled WGS sequence"/>
</dbReference>
<dbReference type="EMBL" id="BORJ01000007">
    <property type="protein sequence ID" value="GIN96894.1"/>
    <property type="molecule type" value="Genomic_DNA"/>
</dbReference>
<dbReference type="PANTHER" id="PTHR31423:SF3">
    <property type="entry name" value="PROLYL-TRNA SYNTHETASE ASSOCIATED DOMAIN-CONTAINING PROTEIN 1-RELATED"/>
    <property type="match status" value="1"/>
</dbReference>
<dbReference type="PANTHER" id="PTHR31423">
    <property type="entry name" value="YBAK DOMAIN-CONTAINING PROTEIN"/>
    <property type="match status" value="1"/>
</dbReference>
<comment type="similarity">
    <text evidence="1">Belongs to the PRORSD1 family.</text>
</comment>
<name>A0ABQ4KZ18_SIMTE</name>
<sequence>MNQVEIIDMLNKLQMKYSVVEHPPANTIDEIDSFRLPKADLIVKNLFLRDDKKKNYYLLVISKHKVINLKDLRLLLGSRPLSFASKNDLFRYLGLKKGSVTPLGILNDMERKVEVFIDEELMRFHTIGIHPNENTATLWLSPQDLQSIIEKHGNTVRFLKV</sequence>
<gene>
    <name evidence="3" type="ORF">J6TS1_27640</name>
</gene>
<dbReference type="InterPro" id="IPR040285">
    <property type="entry name" value="ProX/PRXD1"/>
</dbReference>
<keyword evidence="4" id="KW-1185">Reference proteome</keyword>
<protein>
    <submittedName>
        <fullName evidence="3">Prolyl-tRNA editing protein proX</fullName>
    </submittedName>
</protein>
<reference evidence="3 4" key="1">
    <citation type="submission" date="2021-03" db="EMBL/GenBank/DDBJ databases">
        <title>Antimicrobial resistance genes in bacteria isolated from Japanese honey, and their potential for conferring macrolide and lincosamide resistance in the American foulbrood pathogen Paenibacillus larvae.</title>
        <authorList>
            <person name="Okamoto M."/>
            <person name="Kumagai M."/>
            <person name="Kanamori H."/>
            <person name="Takamatsu D."/>
        </authorList>
    </citation>
    <scope>NUCLEOTIDE SEQUENCE [LARGE SCALE GENOMIC DNA]</scope>
    <source>
        <strain evidence="3 4">J6TS1</strain>
    </source>
</reference>
<evidence type="ECO:0000313" key="4">
    <source>
        <dbReference type="Proteomes" id="UP000680670"/>
    </source>
</evidence>
<dbReference type="InterPro" id="IPR036754">
    <property type="entry name" value="YbaK/aa-tRNA-synt-asso_dom_sf"/>
</dbReference>
<comment type="caution">
    <text evidence="3">The sequence shown here is derived from an EMBL/GenBank/DDBJ whole genome shotgun (WGS) entry which is preliminary data.</text>
</comment>
<dbReference type="Pfam" id="PF04073">
    <property type="entry name" value="tRNA_edit"/>
    <property type="match status" value="1"/>
</dbReference>
<evidence type="ECO:0000259" key="2">
    <source>
        <dbReference type="Pfam" id="PF04073"/>
    </source>
</evidence>
<accession>A0ABQ4KZ18</accession>
<dbReference type="InterPro" id="IPR007214">
    <property type="entry name" value="YbaK/aa-tRNA-synth-assoc-dom"/>
</dbReference>
<dbReference type="SUPFAM" id="SSF55826">
    <property type="entry name" value="YbaK/ProRS associated domain"/>
    <property type="match status" value="1"/>
</dbReference>
<feature type="domain" description="YbaK/aminoacyl-tRNA synthetase-associated" evidence="2">
    <location>
        <begin position="22"/>
        <end position="147"/>
    </location>
</feature>
<dbReference type="RefSeq" id="WP_213020683.1">
    <property type="nucleotide sequence ID" value="NZ_BORJ01000007.1"/>
</dbReference>
<organism evidence="3 4">
    <name type="scientific">Siminovitchia terrae</name>
    <name type="common">Bacillus terrae</name>
    <dbReference type="NCBI Taxonomy" id="1914933"/>
    <lineage>
        <taxon>Bacteria</taxon>
        <taxon>Bacillati</taxon>
        <taxon>Bacillota</taxon>
        <taxon>Bacilli</taxon>
        <taxon>Bacillales</taxon>
        <taxon>Bacillaceae</taxon>
        <taxon>Siminovitchia</taxon>
    </lineage>
</organism>
<proteinExistence type="inferred from homology"/>